<dbReference type="EMBL" id="VSLA01000030">
    <property type="protein sequence ID" value="TYC82203.1"/>
    <property type="molecule type" value="Genomic_DNA"/>
</dbReference>
<dbReference type="AlphaFoldDB" id="A0A5D0WH45"/>
<dbReference type="PANTHER" id="PTHR46401">
    <property type="entry name" value="GLYCOSYLTRANSFERASE WBBK-RELATED"/>
    <property type="match status" value="1"/>
</dbReference>
<gene>
    <name evidence="3" type="ORF">FXB42_16075</name>
</gene>
<dbReference type="InterPro" id="IPR001296">
    <property type="entry name" value="Glyco_trans_1"/>
</dbReference>
<dbReference type="GO" id="GO:0009103">
    <property type="term" value="P:lipopolysaccharide biosynthetic process"/>
    <property type="evidence" value="ECO:0007669"/>
    <property type="project" value="TreeGrafter"/>
</dbReference>
<protein>
    <submittedName>
        <fullName evidence="3">Glycosyltransferase family 4 protein</fullName>
    </submittedName>
</protein>
<proteinExistence type="predicted"/>
<accession>A0A5D0WH45</accession>
<organism evidence="3 4">
    <name type="scientific">Acetobacterium wieringae</name>
    <dbReference type="NCBI Taxonomy" id="52694"/>
    <lineage>
        <taxon>Bacteria</taxon>
        <taxon>Bacillati</taxon>
        <taxon>Bacillota</taxon>
        <taxon>Clostridia</taxon>
        <taxon>Eubacteriales</taxon>
        <taxon>Eubacteriaceae</taxon>
        <taxon>Acetobacterium</taxon>
    </lineage>
</organism>
<evidence type="ECO:0000256" key="1">
    <source>
        <dbReference type="ARBA" id="ARBA00022679"/>
    </source>
</evidence>
<keyword evidence="1 3" id="KW-0808">Transferase</keyword>
<evidence type="ECO:0000313" key="3">
    <source>
        <dbReference type="EMBL" id="TYC82203.1"/>
    </source>
</evidence>
<reference evidence="3 4" key="1">
    <citation type="submission" date="2019-08" db="EMBL/GenBank/DDBJ databases">
        <title>Isolation and enrichment of carboxydotrophic bacteria from anaerobic sludge for the production of bio-based chemicals from syngas.</title>
        <authorList>
            <person name="Antares A.L."/>
            <person name="Moreira J."/>
            <person name="Diender M."/>
            <person name="Parshina S.N."/>
            <person name="Stams A.J.M."/>
            <person name="Alves M."/>
            <person name="Alves J.I."/>
            <person name="Sousa D.Z."/>
        </authorList>
    </citation>
    <scope>NUCLEOTIDE SEQUENCE [LARGE SCALE GENOMIC DNA]</scope>
    <source>
        <strain evidence="3 4">JM</strain>
    </source>
</reference>
<dbReference type="Gene3D" id="3.40.50.2000">
    <property type="entry name" value="Glycogen Phosphorylase B"/>
    <property type="match status" value="2"/>
</dbReference>
<sequence>MSLGTIIYVGGFELPDKDAAAHRVVGNANALKEIGYDVVFIDVDRSYVNNAGFAIKEIEGFTIYSVAFPNSHFQWFKYLTDINEIKKIISNRDDVKAIICYNYPSILLLKLIKYCRKNKVKIISDVTEWYEDTRFIKKIDTLIRMKNLNKKVDGLICISSYLDNYYKHFTNTVIVPPLIDLYDEKWNRLPSVPFREKINLIYSGRPGKHKDKLNIIIESLNSISSKKKISFFIVGITKKQYLEYYPEHANMVENLKDIVCFTGKISHSKSIELVKKSDFQIFIRESKRVNNAGFPTKFVESMACGTPVITTKTSDLGKYLINNKNGFFIDYIDNESLSIALNNIIRMERKKIIRMKEHCFNIDAFDYRCHTEKMNKFLTNIFETR</sequence>
<evidence type="ECO:0000313" key="4">
    <source>
        <dbReference type="Proteomes" id="UP000322619"/>
    </source>
</evidence>
<dbReference type="PANTHER" id="PTHR46401:SF2">
    <property type="entry name" value="GLYCOSYLTRANSFERASE WBBK-RELATED"/>
    <property type="match status" value="1"/>
</dbReference>
<dbReference type="Pfam" id="PF00534">
    <property type="entry name" value="Glycos_transf_1"/>
    <property type="match status" value="1"/>
</dbReference>
<feature type="domain" description="Glycosyl transferase family 1" evidence="2">
    <location>
        <begin position="196"/>
        <end position="350"/>
    </location>
</feature>
<comment type="caution">
    <text evidence="3">The sequence shown here is derived from an EMBL/GenBank/DDBJ whole genome shotgun (WGS) entry which is preliminary data.</text>
</comment>
<evidence type="ECO:0000259" key="2">
    <source>
        <dbReference type="Pfam" id="PF00534"/>
    </source>
</evidence>
<dbReference type="RefSeq" id="WP_148638675.1">
    <property type="nucleotide sequence ID" value="NZ_VSLA01000030.1"/>
</dbReference>
<dbReference type="SUPFAM" id="SSF53756">
    <property type="entry name" value="UDP-Glycosyltransferase/glycogen phosphorylase"/>
    <property type="match status" value="1"/>
</dbReference>
<dbReference type="GO" id="GO:0016757">
    <property type="term" value="F:glycosyltransferase activity"/>
    <property type="evidence" value="ECO:0007669"/>
    <property type="project" value="InterPro"/>
</dbReference>
<name>A0A5D0WH45_9FIRM</name>
<dbReference type="Proteomes" id="UP000322619">
    <property type="component" value="Unassembled WGS sequence"/>
</dbReference>